<keyword evidence="14" id="KW-1185">Reference proteome</keyword>
<dbReference type="STRING" id="796925.A0A137PAJ1"/>
<dbReference type="EMBL" id="KQ964461">
    <property type="protein sequence ID" value="KXN72039.1"/>
    <property type="molecule type" value="Genomic_DNA"/>
</dbReference>
<keyword evidence="7" id="KW-0862">Zinc</keyword>
<dbReference type="SMART" id="SM00184">
    <property type="entry name" value="RING"/>
    <property type="match status" value="1"/>
</dbReference>
<evidence type="ECO:0000256" key="7">
    <source>
        <dbReference type="ARBA" id="ARBA00022833"/>
    </source>
</evidence>
<evidence type="ECO:0000256" key="3">
    <source>
        <dbReference type="ARBA" id="ARBA00012483"/>
    </source>
</evidence>
<proteinExistence type="predicted"/>
<dbReference type="GO" id="GO:0008270">
    <property type="term" value="F:zinc ion binding"/>
    <property type="evidence" value="ECO:0007669"/>
    <property type="project" value="UniProtKB-KW"/>
</dbReference>
<keyword evidence="4 11" id="KW-0812">Transmembrane</keyword>
<dbReference type="InterPro" id="IPR051653">
    <property type="entry name" value="E3_ligase_sorting_rcpt"/>
</dbReference>
<dbReference type="GO" id="GO:0061630">
    <property type="term" value="F:ubiquitin protein ligase activity"/>
    <property type="evidence" value="ECO:0007669"/>
    <property type="project" value="UniProtKB-EC"/>
</dbReference>
<dbReference type="Gene3D" id="3.30.40.10">
    <property type="entry name" value="Zinc/RING finger domain, C3HC4 (zinc finger)"/>
    <property type="match status" value="1"/>
</dbReference>
<dbReference type="OrthoDB" id="8062037at2759"/>
<dbReference type="Gene3D" id="3.50.30.30">
    <property type="match status" value="1"/>
</dbReference>
<keyword evidence="9 11" id="KW-0472">Membrane</keyword>
<keyword evidence="8 11" id="KW-1133">Transmembrane helix</keyword>
<evidence type="ECO:0000256" key="10">
    <source>
        <dbReference type="PROSITE-ProRule" id="PRU00175"/>
    </source>
</evidence>
<keyword evidence="13" id="KW-0675">Receptor</keyword>
<dbReference type="SUPFAM" id="SSF52025">
    <property type="entry name" value="PA domain"/>
    <property type="match status" value="1"/>
</dbReference>
<feature type="transmembrane region" description="Helical" evidence="11">
    <location>
        <begin position="6"/>
        <end position="31"/>
    </location>
</feature>
<dbReference type="InterPro" id="IPR013083">
    <property type="entry name" value="Znf_RING/FYVE/PHD"/>
</dbReference>
<evidence type="ECO:0000256" key="6">
    <source>
        <dbReference type="ARBA" id="ARBA00022771"/>
    </source>
</evidence>
<keyword evidence="6 10" id="KW-0863">Zinc-finger</keyword>
<protein>
    <recommendedName>
        <fullName evidence="3">RING-type E3 ubiquitin transferase</fullName>
        <ecNumber evidence="3">2.3.2.27</ecNumber>
    </recommendedName>
</protein>
<dbReference type="GO" id="GO:0016020">
    <property type="term" value="C:membrane"/>
    <property type="evidence" value="ECO:0007669"/>
    <property type="project" value="UniProtKB-SubCell"/>
</dbReference>
<dbReference type="PANTHER" id="PTHR47168:SF1">
    <property type="entry name" value="OS02G0798600 PROTEIN"/>
    <property type="match status" value="1"/>
</dbReference>
<feature type="transmembrane region" description="Helical" evidence="11">
    <location>
        <begin position="171"/>
        <end position="190"/>
    </location>
</feature>
<dbReference type="FunFam" id="3.30.40.10:FF:000388">
    <property type="entry name" value="Putative RING zinc finger domain superfamily protein"/>
    <property type="match status" value="1"/>
</dbReference>
<dbReference type="PANTHER" id="PTHR47168">
    <property type="entry name" value="RING ZINC FINGER DOMAIN SUPERFAMILY PROTEIN-RELATED"/>
    <property type="match status" value="1"/>
</dbReference>
<dbReference type="InterPro" id="IPR046450">
    <property type="entry name" value="PA_dom_sf"/>
</dbReference>
<keyword evidence="5" id="KW-0479">Metal-binding</keyword>
<dbReference type="SUPFAM" id="SSF57850">
    <property type="entry name" value="RING/U-box"/>
    <property type="match status" value="1"/>
</dbReference>
<sequence>MTAYTFIFTYLLGCIQIFLLIQNCFSTLVVIPTNNTYQDRIAAFGSHLPDQGLVAPLIPIKQLFPNITDACKPLKPLDKGFIALVLRGNCTFIDKVRNLQSAGAIGVVVGNDEDDGLVTMFANGDSSDVYIPSVFISHTSYMNLIQLSEVLGTGLIIKLNPNDILQPLIDVLIITILSPAIMMTLIYILWRIRQRQIRKAQLAPISVVQNLPVKTIHLDQMKPNDPEVCAICLEDYIDDDQVRIMPCKHEFHIECIDPWLTKRKKFCPICKKDTCPPTESTPLIPLNSSHA</sequence>
<evidence type="ECO:0000259" key="12">
    <source>
        <dbReference type="PROSITE" id="PS50089"/>
    </source>
</evidence>
<dbReference type="EC" id="2.3.2.27" evidence="3"/>
<evidence type="ECO:0000256" key="11">
    <source>
        <dbReference type="SAM" id="Phobius"/>
    </source>
</evidence>
<reference evidence="13 14" key="1">
    <citation type="journal article" date="2015" name="Genome Biol. Evol.">
        <title>Phylogenomic analyses indicate that early fungi evolved digesting cell walls of algal ancestors of land plants.</title>
        <authorList>
            <person name="Chang Y."/>
            <person name="Wang S."/>
            <person name="Sekimoto S."/>
            <person name="Aerts A.L."/>
            <person name="Choi C."/>
            <person name="Clum A."/>
            <person name="LaButti K.M."/>
            <person name="Lindquist E.A."/>
            <person name="Yee Ngan C."/>
            <person name="Ohm R.A."/>
            <person name="Salamov A.A."/>
            <person name="Grigoriev I.V."/>
            <person name="Spatafora J.W."/>
            <person name="Berbee M.L."/>
        </authorList>
    </citation>
    <scope>NUCLEOTIDE SEQUENCE [LARGE SCALE GENOMIC DNA]</scope>
    <source>
        <strain evidence="13 14">NRRL 28638</strain>
    </source>
</reference>
<dbReference type="Pfam" id="PF13639">
    <property type="entry name" value="zf-RING_2"/>
    <property type="match status" value="1"/>
</dbReference>
<feature type="domain" description="RING-type" evidence="12">
    <location>
        <begin position="229"/>
        <end position="271"/>
    </location>
</feature>
<evidence type="ECO:0000256" key="2">
    <source>
        <dbReference type="ARBA" id="ARBA00004167"/>
    </source>
</evidence>
<evidence type="ECO:0000256" key="4">
    <source>
        <dbReference type="ARBA" id="ARBA00022692"/>
    </source>
</evidence>
<dbReference type="Proteomes" id="UP000070444">
    <property type="component" value="Unassembled WGS sequence"/>
</dbReference>
<dbReference type="PROSITE" id="PS50089">
    <property type="entry name" value="ZF_RING_2"/>
    <property type="match status" value="1"/>
</dbReference>
<dbReference type="AlphaFoldDB" id="A0A137PAJ1"/>
<comment type="subcellular location">
    <subcellularLocation>
        <location evidence="2">Membrane</location>
        <topology evidence="2">Single-pass membrane protein</topology>
    </subcellularLocation>
</comment>
<evidence type="ECO:0000256" key="8">
    <source>
        <dbReference type="ARBA" id="ARBA00022989"/>
    </source>
</evidence>
<dbReference type="OMA" id="PSYDANT"/>
<organism evidence="13 14">
    <name type="scientific">Conidiobolus coronatus (strain ATCC 28846 / CBS 209.66 / NRRL 28638)</name>
    <name type="common">Delacroixia coronata</name>
    <dbReference type="NCBI Taxonomy" id="796925"/>
    <lineage>
        <taxon>Eukaryota</taxon>
        <taxon>Fungi</taxon>
        <taxon>Fungi incertae sedis</taxon>
        <taxon>Zoopagomycota</taxon>
        <taxon>Entomophthoromycotina</taxon>
        <taxon>Entomophthoromycetes</taxon>
        <taxon>Entomophthorales</taxon>
        <taxon>Ancylistaceae</taxon>
        <taxon>Conidiobolus</taxon>
    </lineage>
</organism>
<accession>A0A137PAJ1</accession>
<evidence type="ECO:0000313" key="14">
    <source>
        <dbReference type="Proteomes" id="UP000070444"/>
    </source>
</evidence>
<evidence type="ECO:0000313" key="13">
    <source>
        <dbReference type="EMBL" id="KXN72039.1"/>
    </source>
</evidence>
<evidence type="ECO:0000256" key="9">
    <source>
        <dbReference type="ARBA" id="ARBA00023136"/>
    </source>
</evidence>
<evidence type="ECO:0000256" key="1">
    <source>
        <dbReference type="ARBA" id="ARBA00000900"/>
    </source>
</evidence>
<dbReference type="InterPro" id="IPR003137">
    <property type="entry name" value="PA_domain"/>
</dbReference>
<dbReference type="InterPro" id="IPR001841">
    <property type="entry name" value="Znf_RING"/>
</dbReference>
<gene>
    <name evidence="13" type="ORF">CONCODRAFT_78002</name>
</gene>
<dbReference type="Pfam" id="PF02225">
    <property type="entry name" value="PA"/>
    <property type="match status" value="1"/>
</dbReference>
<comment type="catalytic activity">
    <reaction evidence="1">
        <text>S-ubiquitinyl-[E2 ubiquitin-conjugating enzyme]-L-cysteine + [acceptor protein]-L-lysine = [E2 ubiquitin-conjugating enzyme]-L-cysteine + N(6)-ubiquitinyl-[acceptor protein]-L-lysine.</text>
        <dbReference type="EC" id="2.3.2.27"/>
    </reaction>
</comment>
<evidence type="ECO:0000256" key="5">
    <source>
        <dbReference type="ARBA" id="ARBA00022723"/>
    </source>
</evidence>
<name>A0A137PAJ1_CONC2</name>